<comment type="caution">
    <text evidence="2">The sequence shown here is derived from an EMBL/GenBank/DDBJ whole genome shotgun (WGS) entry which is preliminary data.</text>
</comment>
<name>A0A5B6WFQ1_9ROSI</name>
<keyword evidence="3" id="KW-1185">Reference proteome</keyword>
<sequence>MFGRVCKFASRICSALFSLERTDSSVQIDLVTLLLVFISRECKVDIDNNAMEFVELVDYCANKCRDGGITFCSTLAKRLNDMAGDFHQLFYAYP</sequence>
<feature type="domain" description="Separase-like second TPR repeats region" evidence="1">
    <location>
        <begin position="24"/>
        <end position="89"/>
    </location>
</feature>
<organism evidence="2 3">
    <name type="scientific">Gossypium australe</name>
    <dbReference type="NCBI Taxonomy" id="47621"/>
    <lineage>
        <taxon>Eukaryota</taxon>
        <taxon>Viridiplantae</taxon>
        <taxon>Streptophyta</taxon>
        <taxon>Embryophyta</taxon>
        <taxon>Tracheophyta</taxon>
        <taxon>Spermatophyta</taxon>
        <taxon>Magnoliopsida</taxon>
        <taxon>eudicotyledons</taxon>
        <taxon>Gunneridae</taxon>
        <taxon>Pentapetalae</taxon>
        <taxon>rosids</taxon>
        <taxon>malvids</taxon>
        <taxon>Malvales</taxon>
        <taxon>Malvaceae</taxon>
        <taxon>Malvoideae</taxon>
        <taxon>Gossypium</taxon>
    </lineage>
</organism>
<proteinExistence type="predicted"/>
<evidence type="ECO:0000313" key="2">
    <source>
        <dbReference type="EMBL" id="KAA3480136.1"/>
    </source>
</evidence>
<evidence type="ECO:0000313" key="3">
    <source>
        <dbReference type="Proteomes" id="UP000325315"/>
    </source>
</evidence>
<dbReference type="EMBL" id="SMMG02000003">
    <property type="protein sequence ID" value="KAA3480136.1"/>
    <property type="molecule type" value="Genomic_DNA"/>
</dbReference>
<accession>A0A5B6WFQ1</accession>
<dbReference type="Proteomes" id="UP000325315">
    <property type="component" value="Unassembled WGS sequence"/>
</dbReference>
<reference evidence="3" key="1">
    <citation type="journal article" date="2019" name="Plant Biotechnol. J.">
        <title>Genome sequencing of the Australian wild diploid species Gossypium australe highlights disease resistance and delayed gland morphogenesis.</title>
        <authorList>
            <person name="Cai Y."/>
            <person name="Cai X."/>
            <person name="Wang Q."/>
            <person name="Wang P."/>
            <person name="Zhang Y."/>
            <person name="Cai C."/>
            <person name="Xu Y."/>
            <person name="Wang K."/>
            <person name="Zhou Z."/>
            <person name="Wang C."/>
            <person name="Geng S."/>
            <person name="Li B."/>
            <person name="Dong Q."/>
            <person name="Hou Y."/>
            <person name="Wang H."/>
            <person name="Ai P."/>
            <person name="Liu Z."/>
            <person name="Yi F."/>
            <person name="Sun M."/>
            <person name="An G."/>
            <person name="Cheng J."/>
            <person name="Zhang Y."/>
            <person name="Shi Q."/>
            <person name="Xie Y."/>
            <person name="Shi X."/>
            <person name="Chang Y."/>
            <person name="Huang F."/>
            <person name="Chen Y."/>
            <person name="Hong S."/>
            <person name="Mi L."/>
            <person name="Sun Q."/>
            <person name="Zhang L."/>
            <person name="Zhou B."/>
            <person name="Peng R."/>
            <person name="Zhang X."/>
            <person name="Liu F."/>
        </authorList>
    </citation>
    <scope>NUCLEOTIDE SEQUENCE [LARGE SCALE GENOMIC DNA]</scope>
    <source>
        <strain evidence="3">cv. PA1801</strain>
    </source>
</reference>
<gene>
    <name evidence="2" type="ORF">EPI10_020593</name>
</gene>
<protein>
    <submittedName>
        <fullName evidence="2">Separase isoform X2</fullName>
    </submittedName>
</protein>
<evidence type="ECO:0000259" key="1">
    <source>
        <dbReference type="Pfam" id="PF25113"/>
    </source>
</evidence>
<dbReference type="Pfam" id="PF25113">
    <property type="entry name" value="TPR_ESP1_2nd"/>
    <property type="match status" value="1"/>
</dbReference>
<dbReference type="InterPro" id="IPR056932">
    <property type="entry name" value="TPR_ESP1_2nd"/>
</dbReference>
<dbReference type="AlphaFoldDB" id="A0A5B6WFQ1"/>